<evidence type="ECO:0000256" key="6">
    <source>
        <dbReference type="ARBA" id="ARBA00022989"/>
    </source>
</evidence>
<feature type="domain" description="SecDF P1 head subdomain" evidence="12">
    <location>
        <begin position="257"/>
        <end position="359"/>
    </location>
</feature>
<evidence type="ECO:0000256" key="1">
    <source>
        <dbReference type="ARBA" id="ARBA00004651"/>
    </source>
</evidence>
<evidence type="ECO:0000256" key="2">
    <source>
        <dbReference type="ARBA" id="ARBA00022448"/>
    </source>
</evidence>
<dbReference type="GO" id="GO:0006886">
    <property type="term" value="P:intracellular protein transport"/>
    <property type="evidence" value="ECO:0007669"/>
    <property type="project" value="InterPro"/>
</dbReference>
<keyword evidence="5" id="KW-0653">Protein transport</keyword>
<dbReference type="GO" id="GO:0015450">
    <property type="term" value="F:protein-transporting ATPase activity"/>
    <property type="evidence" value="ECO:0007669"/>
    <property type="project" value="InterPro"/>
</dbReference>
<dbReference type="InterPro" id="IPR055344">
    <property type="entry name" value="SecD_SecF_C_bact"/>
</dbReference>
<evidence type="ECO:0000259" key="10">
    <source>
        <dbReference type="Pfam" id="PF02355"/>
    </source>
</evidence>
<evidence type="ECO:0000259" key="11">
    <source>
        <dbReference type="Pfam" id="PF21760"/>
    </source>
</evidence>
<dbReference type="SUPFAM" id="SSF82866">
    <property type="entry name" value="Multidrug efflux transporter AcrB transmembrane domain"/>
    <property type="match status" value="1"/>
</dbReference>
<dbReference type="Gene3D" id="1.20.1640.10">
    <property type="entry name" value="Multidrug efflux transporter AcrB transmembrane domain"/>
    <property type="match status" value="1"/>
</dbReference>
<dbReference type="InterPro" id="IPR048631">
    <property type="entry name" value="SecD_1st"/>
</dbReference>
<feature type="domain" description="Protein export membrane protein SecD/SecF C-terminal" evidence="10">
    <location>
        <begin position="360"/>
        <end position="531"/>
    </location>
</feature>
<dbReference type="PRINTS" id="PR00702">
    <property type="entry name" value="ACRIFLAVINRP"/>
</dbReference>
<evidence type="ECO:0000256" key="8">
    <source>
        <dbReference type="ARBA" id="ARBA00023136"/>
    </source>
</evidence>
<feature type="transmembrane region" description="Helical" evidence="9">
    <location>
        <begin position="476"/>
        <end position="497"/>
    </location>
</feature>
<dbReference type="NCBIfam" id="TIGR00916">
    <property type="entry name" value="2A0604s01"/>
    <property type="match status" value="1"/>
</dbReference>
<evidence type="ECO:0000256" key="4">
    <source>
        <dbReference type="ARBA" id="ARBA00022692"/>
    </source>
</evidence>
<evidence type="ECO:0000256" key="3">
    <source>
        <dbReference type="ARBA" id="ARBA00022475"/>
    </source>
</evidence>
<feature type="transmembrane region" description="Helical" evidence="9">
    <location>
        <begin position="434"/>
        <end position="455"/>
    </location>
</feature>
<dbReference type="InterPro" id="IPR022813">
    <property type="entry name" value="SecD/SecF_arch_bac"/>
</dbReference>
<keyword evidence="6 9" id="KW-1133">Transmembrane helix</keyword>
<reference evidence="13" key="1">
    <citation type="submission" date="2018-05" db="EMBL/GenBank/DDBJ databases">
        <authorList>
            <person name="Lanie J.A."/>
            <person name="Ng W.-L."/>
            <person name="Kazmierczak K.M."/>
            <person name="Andrzejewski T.M."/>
            <person name="Davidsen T.M."/>
            <person name="Wayne K.J."/>
            <person name="Tettelin H."/>
            <person name="Glass J.I."/>
            <person name="Rusch D."/>
            <person name="Podicherti R."/>
            <person name="Tsui H.-C.T."/>
            <person name="Winkler M.E."/>
        </authorList>
    </citation>
    <scope>NUCLEOTIDE SEQUENCE</scope>
</reference>
<sequence length="543" mass="58404">MFKTPRSRLITIILITGILGWQLYSKGLKLGLDLQGGMHLVLEVDDPEGTMTVEAKADMIDRVDRIIRTRIDEFGVEEPLIQKVGGERLIVELAGIDDQDRAKEIVQRNAFLEFKLVLPVTDMTAALSRIDRSVVAALGIDSIRALGADVVASAQPEIVDLLFGGGDTTVTGEQVDTAEVVEEAPEEEDPLDSFQPFSSKLNMGDIPGTYLIALEDIPTVELFLAMDEVQRALPRDQALQWGMELVGRGARTYRYLWVLEEDPFLTGDRLETATAGRDPQFNQSQVQFELSRAGGRTFGQFTGQHIGDNLAIVLDGEVQSAPVIRDRIGARGQIDMGSGTPLEEASDLALVLRAGALPAKINIIEERTVGPSLGQDSVDAGRIAGMLGIALVVLVMMGYYRVSGILAVGALGVYVVLVLGSLAGLGAVLTVPGIAGLILSIGMAVDANVLIFERIREELAVGRATRTAVEEGFQHAFSAIMDANMTTLITALILFQFGTGPVRGFAVTLSIGIVASFFSAIFVTRSFFLLYLQGKKASDPISV</sequence>
<dbReference type="PANTHER" id="PTHR30081:SF1">
    <property type="entry name" value="PROTEIN TRANSLOCASE SUBUNIT SECD"/>
    <property type="match status" value="1"/>
</dbReference>
<dbReference type="NCBIfam" id="TIGR01129">
    <property type="entry name" value="secD"/>
    <property type="match status" value="1"/>
</dbReference>
<keyword evidence="8 9" id="KW-0472">Membrane</keyword>
<organism evidence="13">
    <name type="scientific">marine metagenome</name>
    <dbReference type="NCBI Taxonomy" id="408172"/>
    <lineage>
        <taxon>unclassified sequences</taxon>
        <taxon>metagenomes</taxon>
        <taxon>ecological metagenomes</taxon>
    </lineage>
</organism>
<dbReference type="InterPro" id="IPR054384">
    <property type="entry name" value="SecDF_P1_head"/>
</dbReference>
<gene>
    <name evidence="13" type="ORF">METZ01_LOCUS18107</name>
</gene>
<evidence type="ECO:0000259" key="12">
    <source>
        <dbReference type="Pfam" id="PF22599"/>
    </source>
</evidence>
<dbReference type="InterPro" id="IPR048634">
    <property type="entry name" value="SecD_SecF_C"/>
</dbReference>
<accession>A0A381PII2</accession>
<dbReference type="Gene3D" id="3.30.70.3220">
    <property type="match status" value="1"/>
</dbReference>
<dbReference type="Pfam" id="PF22599">
    <property type="entry name" value="SecDF_P1_head"/>
    <property type="match status" value="1"/>
</dbReference>
<comment type="subcellular location">
    <subcellularLocation>
        <location evidence="1">Cell membrane</location>
        <topology evidence="1">Multi-pass membrane protein</topology>
    </subcellularLocation>
</comment>
<keyword evidence="7" id="KW-0811">Translocation</keyword>
<dbReference type="AlphaFoldDB" id="A0A381PII2"/>
<evidence type="ECO:0000256" key="5">
    <source>
        <dbReference type="ARBA" id="ARBA00022927"/>
    </source>
</evidence>
<keyword evidence="2" id="KW-0813">Transport</keyword>
<dbReference type="HAMAP" id="MF_01463_B">
    <property type="entry name" value="SecD_B"/>
    <property type="match status" value="1"/>
</dbReference>
<dbReference type="PANTHER" id="PTHR30081">
    <property type="entry name" value="PROTEIN-EXPORT MEMBRANE PROTEIN SEC"/>
    <property type="match status" value="1"/>
</dbReference>
<dbReference type="GO" id="GO:0005886">
    <property type="term" value="C:plasma membrane"/>
    <property type="evidence" value="ECO:0007669"/>
    <property type="project" value="UniProtKB-SubCell"/>
</dbReference>
<feature type="transmembrane region" description="Helical" evidence="9">
    <location>
        <begin position="509"/>
        <end position="532"/>
    </location>
</feature>
<dbReference type="InterPro" id="IPR022646">
    <property type="entry name" value="SecD/SecF_CS"/>
</dbReference>
<name>A0A381PII2_9ZZZZ</name>
<dbReference type="Pfam" id="PF07549">
    <property type="entry name" value="Sec_GG"/>
    <property type="match status" value="1"/>
</dbReference>
<protein>
    <recommendedName>
        <fullName evidence="14">Protein translocase subunit SecD</fullName>
    </recommendedName>
</protein>
<dbReference type="EMBL" id="UINC01000954">
    <property type="protein sequence ID" value="SUZ65253.1"/>
    <property type="molecule type" value="Genomic_DNA"/>
</dbReference>
<keyword evidence="4 9" id="KW-0812">Transmembrane</keyword>
<dbReference type="InterPro" id="IPR001036">
    <property type="entry name" value="Acrflvin-R"/>
</dbReference>
<dbReference type="Pfam" id="PF21760">
    <property type="entry name" value="SecD_1st"/>
    <property type="match status" value="1"/>
</dbReference>
<dbReference type="InterPro" id="IPR005791">
    <property type="entry name" value="SecD"/>
</dbReference>
<feature type="transmembrane region" description="Helical" evidence="9">
    <location>
        <begin position="380"/>
        <end position="399"/>
    </location>
</feature>
<keyword evidence="3" id="KW-1003">Cell membrane</keyword>
<evidence type="ECO:0000256" key="7">
    <source>
        <dbReference type="ARBA" id="ARBA00023010"/>
    </source>
</evidence>
<evidence type="ECO:0000256" key="9">
    <source>
        <dbReference type="SAM" id="Phobius"/>
    </source>
</evidence>
<dbReference type="FunFam" id="1.20.1640.10:FF:000004">
    <property type="entry name" value="Protein translocase subunit SecD"/>
    <property type="match status" value="1"/>
</dbReference>
<feature type="domain" description="Protein translocase subunit SecDF P1" evidence="11">
    <location>
        <begin position="61"/>
        <end position="117"/>
    </location>
</feature>
<feature type="transmembrane region" description="Helical" evidence="9">
    <location>
        <begin position="406"/>
        <end position="428"/>
    </location>
</feature>
<evidence type="ECO:0000313" key="13">
    <source>
        <dbReference type="EMBL" id="SUZ65253.1"/>
    </source>
</evidence>
<evidence type="ECO:0008006" key="14">
    <source>
        <dbReference type="Google" id="ProtNLM"/>
    </source>
</evidence>
<dbReference type="Pfam" id="PF02355">
    <property type="entry name" value="SecD_SecF_C"/>
    <property type="match status" value="1"/>
</dbReference>
<proteinExistence type="inferred from homology"/>
<dbReference type="Gene3D" id="3.30.1360.200">
    <property type="match status" value="1"/>
</dbReference>